<dbReference type="GO" id="GO:0005524">
    <property type="term" value="F:ATP binding"/>
    <property type="evidence" value="ECO:0007669"/>
    <property type="project" value="InterPro"/>
</dbReference>
<name>A0A6A7Y3I1_9HYPH</name>
<dbReference type="CDD" id="cd06571">
    <property type="entry name" value="Bac_DnaA_C"/>
    <property type="match status" value="1"/>
</dbReference>
<dbReference type="InterPro" id="IPR018312">
    <property type="entry name" value="Chromosome_initiator_DnaA_CS"/>
</dbReference>
<dbReference type="PROSITE" id="PS01008">
    <property type="entry name" value="DNAA"/>
    <property type="match status" value="1"/>
</dbReference>
<comment type="caution">
    <text evidence="3">The sequence shown here is derived from an EMBL/GenBank/DDBJ whole genome shotgun (WGS) entry which is preliminary data.</text>
</comment>
<accession>A0A6A7Y3I1</accession>
<feature type="compositionally biased region" description="Low complexity" evidence="1">
    <location>
        <begin position="56"/>
        <end position="67"/>
    </location>
</feature>
<dbReference type="InterPro" id="IPR010921">
    <property type="entry name" value="Trp_repressor/repl_initiator"/>
</dbReference>
<dbReference type="GO" id="GO:0003688">
    <property type="term" value="F:DNA replication origin binding"/>
    <property type="evidence" value="ECO:0007669"/>
    <property type="project" value="InterPro"/>
</dbReference>
<dbReference type="AlphaFoldDB" id="A0A6A7Y3I1"/>
<dbReference type="EMBL" id="VWNA01000001">
    <property type="protein sequence ID" value="MQT13674.1"/>
    <property type="molecule type" value="Genomic_DNA"/>
</dbReference>
<dbReference type="Gene3D" id="1.10.1750.10">
    <property type="match status" value="1"/>
</dbReference>
<feature type="compositionally biased region" description="Low complexity" evidence="1">
    <location>
        <begin position="86"/>
        <end position="98"/>
    </location>
</feature>
<feature type="compositionally biased region" description="Low complexity" evidence="1">
    <location>
        <begin position="1"/>
        <end position="31"/>
    </location>
</feature>
<evidence type="ECO:0000313" key="3">
    <source>
        <dbReference type="EMBL" id="MQT13674.1"/>
    </source>
</evidence>
<gene>
    <name evidence="3" type="ORF">F0357_13690</name>
</gene>
<proteinExistence type="predicted"/>
<sequence>MSRRASSSPTRNITSSSWRAPATSRSFAKAAARSRRNIGSSRANIADRSRRKSCTSKASGTRISRSSSGRRAKRTSNERGREGRPRLGLRAGLGSRPRGALRRDEPEEGRARDRLSGQRGLADPRRHLCRLDRQRRAGGAFRADALDARLPRARPDRRRRMRRTPKGAIFEREPPQGAALPGLPDVRACVGRAVMITVRLILRIVAEAYDVDPAEIVSQRMRDAVIWPRQLSMWLARQLTDQSLPQIGRAIGGRDHTTIRHGIERVEEILGGDPIRAAEATAIAAAIEKIAAADSLSRPVPGDIDAHAVAARVLARPSAATTISADEIRALAAAVFGANAAQQEAEHDAFHAG</sequence>
<dbReference type="PANTHER" id="PTHR30050:SF2">
    <property type="entry name" value="CHROMOSOMAL REPLICATION INITIATOR PROTEIN DNAA"/>
    <property type="match status" value="1"/>
</dbReference>
<dbReference type="Pfam" id="PF08299">
    <property type="entry name" value="Bac_DnaA_C"/>
    <property type="match status" value="1"/>
</dbReference>
<protein>
    <recommendedName>
        <fullName evidence="2">Chromosomal replication initiator DnaA C-terminal domain-containing protein</fullName>
    </recommendedName>
</protein>
<keyword evidence="4" id="KW-1185">Reference proteome</keyword>
<dbReference type="SMART" id="SM00760">
    <property type="entry name" value="Bac_DnaA_C"/>
    <property type="match status" value="1"/>
</dbReference>
<organism evidence="3 4">
    <name type="scientific">Segnochrobactrum spirostomi</name>
    <dbReference type="NCBI Taxonomy" id="2608987"/>
    <lineage>
        <taxon>Bacteria</taxon>
        <taxon>Pseudomonadati</taxon>
        <taxon>Pseudomonadota</taxon>
        <taxon>Alphaproteobacteria</taxon>
        <taxon>Hyphomicrobiales</taxon>
        <taxon>Segnochrobactraceae</taxon>
        <taxon>Segnochrobactrum</taxon>
    </lineage>
</organism>
<dbReference type="GO" id="GO:0006270">
    <property type="term" value="P:DNA replication initiation"/>
    <property type="evidence" value="ECO:0007669"/>
    <property type="project" value="InterPro"/>
</dbReference>
<dbReference type="Proteomes" id="UP000332515">
    <property type="component" value="Unassembled WGS sequence"/>
</dbReference>
<feature type="compositionally biased region" description="Basic and acidic residues" evidence="1">
    <location>
        <begin position="75"/>
        <end position="85"/>
    </location>
</feature>
<evidence type="ECO:0000256" key="1">
    <source>
        <dbReference type="SAM" id="MobiDB-lite"/>
    </source>
</evidence>
<dbReference type="SUPFAM" id="SSF48295">
    <property type="entry name" value="TrpR-like"/>
    <property type="match status" value="1"/>
</dbReference>
<feature type="compositionally biased region" description="Basic and acidic residues" evidence="1">
    <location>
        <begin position="101"/>
        <end position="127"/>
    </location>
</feature>
<dbReference type="GO" id="GO:0006275">
    <property type="term" value="P:regulation of DNA replication"/>
    <property type="evidence" value="ECO:0007669"/>
    <property type="project" value="InterPro"/>
</dbReference>
<feature type="domain" description="Chromosomal replication initiator DnaA C-terminal" evidence="2">
    <location>
        <begin position="197"/>
        <end position="266"/>
    </location>
</feature>
<evidence type="ECO:0000259" key="2">
    <source>
        <dbReference type="SMART" id="SM00760"/>
    </source>
</evidence>
<dbReference type="PANTHER" id="PTHR30050">
    <property type="entry name" value="CHROMOSOMAL REPLICATION INITIATOR PROTEIN DNAA"/>
    <property type="match status" value="1"/>
</dbReference>
<dbReference type="GO" id="GO:0005886">
    <property type="term" value="C:plasma membrane"/>
    <property type="evidence" value="ECO:0007669"/>
    <property type="project" value="TreeGrafter"/>
</dbReference>
<reference evidence="3 4" key="1">
    <citation type="submission" date="2019-09" db="EMBL/GenBank/DDBJ databases">
        <title>Segnochrobactrum spirostomi gen. nov., sp. nov., isolated from the ciliate Spirostomum cf. yagiui and description of a novel family, Segnochrobactraceae fam. nov. within the order Rhizobiales of the class Alphaproteobacteria.</title>
        <authorList>
            <person name="Akter S."/>
            <person name="Shazib S.U.A."/>
            <person name="Shin M.K."/>
        </authorList>
    </citation>
    <scope>NUCLEOTIDE SEQUENCE [LARGE SCALE GENOMIC DNA]</scope>
    <source>
        <strain evidence="3 4">Sp-1</strain>
    </source>
</reference>
<evidence type="ECO:0000313" key="4">
    <source>
        <dbReference type="Proteomes" id="UP000332515"/>
    </source>
</evidence>
<dbReference type="InterPro" id="IPR013159">
    <property type="entry name" value="DnaA_C"/>
</dbReference>
<feature type="region of interest" description="Disordered" evidence="1">
    <location>
        <begin position="1"/>
        <end position="127"/>
    </location>
</feature>